<gene>
    <name evidence="2" type="ORF">GGR23_001160</name>
</gene>
<dbReference type="AlphaFoldDB" id="A0A7W6NJQ5"/>
<reference evidence="2 3" key="1">
    <citation type="submission" date="2020-08" db="EMBL/GenBank/DDBJ databases">
        <title>Genomic Encyclopedia of Type Strains, Phase IV (KMG-IV): sequencing the most valuable type-strain genomes for metagenomic binning, comparative biology and taxonomic classification.</title>
        <authorList>
            <person name="Goeker M."/>
        </authorList>
    </citation>
    <scope>NUCLEOTIDE SEQUENCE [LARGE SCALE GENOMIC DNA]</scope>
    <source>
        <strain evidence="2 3">DSM 29853</strain>
    </source>
</reference>
<comment type="caution">
    <text evidence="2">The sequence shown here is derived from an EMBL/GenBank/DDBJ whole genome shotgun (WGS) entry which is preliminary data.</text>
</comment>
<keyword evidence="1" id="KW-0472">Membrane</keyword>
<evidence type="ECO:0000313" key="2">
    <source>
        <dbReference type="EMBL" id="MBB4063983.1"/>
    </source>
</evidence>
<keyword evidence="1" id="KW-0812">Transmembrane</keyword>
<feature type="transmembrane region" description="Helical" evidence="1">
    <location>
        <begin position="7"/>
        <end position="35"/>
    </location>
</feature>
<protein>
    <submittedName>
        <fullName evidence="2">Uncharacterized protein</fullName>
    </submittedName>
</protein>
<accession>A0A7W6NJQ5</accession>
<name>A0A7W6NJQ5_9HYPH</name>
<organism evidence="2 3">
    <name type="scientific">Gellertiella hungarica</name>
    <dbReference type="NCBI Taxonomy" id="1572859"/>
    <lineage>
        <taxon>Bacteria</taxon>
        <taxon>Pseudomonadati</taxon>
        <taxon>Pseudomonadota</taxon>
        <taxon>Alphaproteobacteria</taxon>
        <taxon>Hyphomicrobiales</taxon>
        <taxon>Rhizobiaceae</taxon>
        <taxon>Gellertiella</taxon>
    </lineage>
</organism>
<keyword evidence="1" id="KW-1133">Transmembrane helix</keyword>
<dbReference type="EMBL" id="JACIEZ010000002">
    <property type="protein sequence ID" value="MBB4063983.1"/>
    <property type="molecule type" value="Genomic_DNA"/>
</dbReference>
<dbReference type="Proteomes" id="UP000528286">
    <property type="component" value="Unassembled WGS sequence"/>
</dbReference>
<proteinExistence type="predicted"/>
<evidence type="ECO:0000313" key="3">
    <source>
        <dbReference type="Proteomes" id="UP000528286"/>
    </source>
</evidence>
<keyword evidence="3" id="KW-1185">Reference proteome</keyword>
<evidence type="ECO:0000256" key="1">
    <source>
        <dbReference type="SAM" id="Phobius"/>
    </source>
</evidence>
<sequence length="36" mass="3854">MESPTNALLAVIALFVIAFWAAAGLFFAVLGVMVWI</sequence>